<name>A0A6L8KFV8_9BURK</name>
<reference evidence="1 2" key="1">
    <citation type="submission" date="2019-12" db="EMBL/GenBank/DDBJ databases">
        <title>Novel species isolated from a subtropical stream in China.</title>
        <authorList>
            <person name="Lu H."/>
        </authorList>
    </citation>
    <scope>NUCLEOTIDE SEQUENCE [LARGE SCALE GENOMIC DNA]</scope>
    <source>
        <strain evidence="1 2">FT135W</strain>
    </source>
</reference>
<comment type="caution">
    <text evidence="1">The sequence shown here is derived from an EMBL/GenBank/DDBJ whole genome shotgun (WGS) entry which is preliminary data.</text>
</comment>
<keyword evidence="2" id="KW-1185">Reference proteome</keyword>
<sequence>MIVGVLALLCWHGAVQAQLVMRTGGLKPSQLALVINDDEPNSVEIGEHYRQARNVPAENVVHVRIPNHPRKLDAEQFRQLKEQIEAKLGPHIDAVLMVWTAPYAVECNSITSAFTMGFDPGVCEAPCGPAKPNLYFNAVSAHPQAEHGMRLSMLLPTDSVAAAKALIARGMASGFSVPTASAYYLTTSETARNSRAPFFPRAGLVPTRKLAIKRLNADALVNEKDVMIYQTGMARVDKLETLQFLPGALADSLTSFGGDLYGTGQMSSLRWLEAGATASYGTVTEPCNYWQKFPQPTVLLSHYLRGVSAIEAYWRSVAWPAQGVFIGEPLAAPYRR</sequence>
<dbReference type="NCBIfam" id="TIGR03790">
    <property type="entry name" value="TIGR03790 family protein"/>
    <property type="match status" value="1"/>
</dbReference>
<dbReference type="Proteomes" id="UP000479335">
    <property type="component" value="Unassembled WGS sequence"/>
</dbReference>
<dbReference type="AlphaFoldDB" id="A0A6L8KFV8"/>
<organism evidence="1 2">
    <name type="scientific">Duganella flavida</name>
    <dbReference type="NCBI Taxonomy" id="2692175"/>
    <lineage>
        <taxon>Bacteria</taxon>
        <taxon>Pseudomonadati</taxon>
        <taxon>Pseudomonadota</taxon>
        <taxon>Betaproteobacteria</taxon>
        <taxon>Burkholderiales</taxon>
        <taxon>Oxalobacteraceae</taxon>
        <taxon>Telluria group</taxon>
        <taxon>Duganella</taxon>
    </lineage>
</organism>
<dbReference type="RefSeq" id="WP_161009412.1">
    <property type="nucleotide sequence ID" value="NZ_WWCN01000020.1"/>
</dbReference>
<gene>
    <name evidence="1" type="ORF">GTP46_25095</name>
</gene>
<protein>
    <submittedName>
        <fullName evidence="1">TIGR03790 family protein</fullName>
    </submittedName>
</protein>
<evidence type="ECO:0000313" key="2">
    <source>
        <dbReference type="Proteomes" id="UP000479335"/>
    </source>
</evidence>
<accession>A0A6L8KFV8</accession>
<dbReference type="InterPro" id="IPR022265">
    <property type="entry name" value="CHP03790"/>
</dbReference>
<dbReference type="EMBL" id="WWCN01000020">
    <property type="protein sequence ID" value="MYM25910.1"/>
    <property type="molecule type" value="Genomic_DNA"/>
</dbReference>
<evidence type="ECO:0000313" key="1">
    <source>
        <dbReference type="EMBL" id="MYM25910.1"/>
    </source>
</evidence>
<proteinExistence type="predicted"/>